<proteinExistence type="predicted"/>
<evidence type="ECO:0000313" key="2">
    <source>
        <dbReference type="Proteomes" id="UP000652477"/>
    </source>
</evidence>
<reference evidence="1" key="1">
    <citation type="submission" date="2020-08" db="EMBL/GenBank/DDBJ databases">
        <title>Genome public.</title>
        <authorList>
            <person name="Liu C."/>
            <person name="Sun Q."/>
        </authorList>
    </citation>
    <scope>NUCLEOTIDE SEQUENCE</scope>
    <source>
        <strain evidence="1">NSJ-55</strain>
    </source>
</reference>
<accession>A0A923LHK8</accession>
<sequence>MNKKEFLNYIIDCAICCGWEDCHGKDQIRALFTSWCLIFHIDADTKECDDALSILYLRAAMEEVIEYKDYEQFMIEFIV</sequence>
<organism evidence="1 2">
    <name type="scientific">Mediterraneibacter hominis</name>
    <dbReference type="NCBI Taxonomy" id="2763054"/>
    <lineage>
        <taxon>Bacteria</taxon>
        <taxon>Bacillati</taxon>
        <taxon>Bacillota</taxon>
        <taxon>Clostridia</taxon>
        <taxon>Lachnospirales</taxon>
        <taxon>Lachnospiraceae</taxon>
        <taxon>Mediterraneibacter</taxon>
    </lineage>
</organism>
<dbReference type="AlphaFoldDB" id="A0A923LHK8"/>
<protein>
    <submittedName>
        <fullName evidence="1">Uncharacterized protein</fullName>
    </submittedName>
</protein>
<keyword evidence="2" id="KW-1185">Reference proteome</keyword>
<dbReference type="EMBL" id="JACOPF010000001">
    <property type="protein sequence ID" value="MBC5688164.1"/>
    <property type="molecule type" value="Genomic_DNA"/>
</dbReference>
<name>A0A923LHK8_9FIRM</name>
<dbReference type="RefSeq" id="WP_186874798.1">
    <property type="nucleotide sequence ID" value="NZ_JACOPF010000001.1"/>
</dbReference>
<evidence type="ECO:0000313" key="1">
    <source>
        <dbReference type="EMBL" id="MBC5688164.1"/>
    </source>
</evidence>
<comment type="caution">
    <text evidence="1">The sequence shown here is derived from an EMBL/GenBank/DDBJ whole genome shotgun (WGS) entry which is preliminary data.</text>
</comment>
<gene>
    <name evidence="1" type="ORF">H8S37_04350</name>
</gene>
<dbReference type="Proteomes" id="UP000652477">
    <property type="component" value="Unassembled WGS sequence"/>
</dbReference>